<feature type="binding site" evidence="18">
    <location>
        <position position="25"/>
    </location>
    <ligand>
        <name>UDP-N-acetyl-alpha-D-glucosamine</name>
        <dbReference type="ChEBI" id="CHEBI:57705"/>
    </ligand>
</feature>
<dbReference type="PROSITE" id="PS00101">
    <property type="entry name" value="HEXAPEP_TRANSFERASES"/>
    <property type="match status" value="1"/>
</dbReference>
<dbReference type="OrthoDB" id="9775031at2"/>
<dbReference type="HOGENOM" id="CLU_029499_15_2_6"/>
<dbReference type="STRING" id="134287.A35E_00013"/>
<dbReference type="GO" id="GO:0008360">
    <property type="term" value="P:regulation of cell shape"/>
    <property type="evidence" value="ECO:0007669"/>
    <property type="project" value="UniProtKB-KW"/>
</dbReference>
<comment type="subcellular location">
    <subcellularLocation>
        <location evidence="1 18">Cytoplasm</location>
    </subcellularLocation>
</comment>
<dbReference type="PANTHER" id="PTHR43584:SF3">
    <property type="entry name" value="BIFUNCTIONAL PROTEIN GLMU"/>
    <property type="match status" value="1"/>
</dbReference>
<dbReference type="GO" id="GO:0009245">
    <property type="term" value="P:lipid A biosynthetic process"/>
    <property type="evidence" value="ECO:0007669"/>
    <property type="project" value="UniProtKB-UniRule"/>
</dbReference>
<dbReference type="InterPro" id="IPR001451">
    <property type="entry name" value="Hexapep"/>
</dbReference>
<keyword evidence="11 18" id="KW-0573">Peptidoglycan synthesis</keyword>
<dbReference type="UniPathway" id="UPA00113">
    <property type="reaction ID" value="UER00532"/>
</dbReference>
<feature type="binding site" evidence="18">
    <location>
        <position position="425"/>
    </location>
    <ligand>
        <name>acetyl-CoA</name>
        <dbReference type="ChEBI" id="CHEBI:57288"/>
    </ligand>
</feature>
<dbReference type="InterPro" id="IPR050065">
    <property type="entry name" value="GlmU-like"/>
</dbReference>
<feature type="active site" description="Proton acceptor" evidence="18">
    <location>
        <position position="365"/>
    </location>
</feature>
<dbReference type="Pfam" id="PF12804">
    <property type="entry name" value="NTP_transf_3"/>
    <property type="match status" value="1"/>
</dbReference>
<dbReference type="SUPFAM" id="SSF51161">
    <property type="entry name" value="Trimeric LpxA-like enzymes"/>
    <property type="match status" value="1"/>
</dbReference>
<keyword evidence="7 18" id="KW-0479">Metal-binding</keyword>
<feature type="binding site" evidence="18">
    <location>
        <position position="382"/>
    </location>
    <ligand>
        <name>acetyl-CoA</name>
        <dbReference type="ChEBI" id="CHEBI:57288"/>
    </ligand>
</feature>
<evidence type="ECO:0000256" key="9">
    <source>
        <dbReference type="ARBA" id="ARBA00022842"/>
    </source>
</evidence>
<dbReference type="GO" id="GO:0006048">
    <property type="term" value="P:UDP-N-acetylglucosamine biosynthetic process"/>
    <property type="evidence" value="ECO:0007669"/>
    <property type="project" value="UniProtKB-UniPathway"/>
</dbReference>
<evidence type="ECO:0000256" key="16">
    <source>
        <dbReference type="ARBA" id="ARBA00048493"/>
    </source>
</evidence>
<comment type="cofactor">
    <cofactor evidence="18">
        <name>Mg(2+)</name>
        <dbReference type="ChEBI" id="CHEBI:18420"/>
    </cofactor>
    <text evidence="18">Binds 1 Mg(2+) ion per subunit.</text>
</comment>
<evidence type="ECO:0000259" key="19">
    <source>
        <dbReference type="Pfam" id="PF12804"/>
    </source>
</evidence>
<dbReference type="Pfam" id="PF00132">
    <property type="entry name" value="Hexapep"/>
    <property type="match status" value="2"/>
</dbReference>
<keyword evidence="6 18" id="KW-0548">Nucleotidyltransferase</keyword>
<evidence type="ECO:0000256" key="5">
    <source>
        <dbReference type="ARBA" id="ARBA00022679"/>
    </source>
</evidence>
<feature type="binding site" evidence="18">
    <location>
        <position position="335"/>
    </location>
    <ligand>
        <name>UDP-N-acetyl-alpha-D-glucosamine</name>
        <dbReference type="ChEBI" id="CHEBI:57705"/>
    </ligand>
</feature>
<keyword evidence="12 18" id="KW-0511">Multifunctional enzyme</keyword>
<feature type="binding site" evidence="18">
    <location>
        <begin position="388"/>
        <end position="389"/>
    </location>
    <ligand>
        <name>acetyl-CoA</name>
        <dbReference type="ChEBI" id="CHEBI:57288"/>
    </ligand>
</feature>
<feature type="region of interest" description="Linker" evidence="18">
    <location>
        <begin position="232"/>
        <end position="252"/>
    </location>
</feature>
<dbReference type="EC" id="2.7.7.23" evidence="18"/>
<proteinExistence type="inferred from homology"/>
<feature type="binding site" evidence="18">
    <location>
        <position position="379"/>
    </location>
    <ligand>
        <name>UDP-N-acetyl-alpha-D-glucosamine</name>
        <dbReference type="ChEBI" id="CHEBI:57705"/>
    </ligand>
</feature>
<feature type="binding site" evidence="18">
    <location>
        <begin position="105"/>
        <end position="107"/>
    </location>
    <ligand>
        <name>UDP-N-acetyl-alpha-D-glucosamine</name>
        <dbReference type="ChEBI" id="CHEBI:57705"/>
    </ligand>
</feature>
<evidence type="ECO:0000256" key="15">
    <source>
        <dbReference type="ARBA" id="ARBA00048247"/>
    </source>
</evidence>
<feature type="binding site" evidence="18">
    <location>
        <begin position="11"/>
        <end position="14"/>
    </location>
    <ligand>
        <name>UDP-N-acetyl-alpha-D-glucosamine</name>
        <dbReference type="ChEBI" id="CHEBI:57705"/>
    </ligand>
</feature>
<organism evidence="20 21">
    <name type="scientific">secondary endosymbiont of Heteropsylla cubana</name>
    <dbReference type="NCBI Taxonomy" id="134287"/>
    <lineage>
        <taxon>Bacteria</taxon>
        <taxon>Pseudomonadati</taxon>
        <taxon>Pseudomonadota</taxon>
        <taxon>Gammaproteobacteria</taxon>
        <taxon>Enterobacterales</taxon>
        <taxon>Enterobacteriaceae</taxon>
        <taxon>aphid secondary symbionts</taxon>
    </lineage>
</organism>
<dbReference type="InterPro" id="IPR005882">
    <property type="entry name" value="Bifunctional_GlmU"/>
</dbReference>
<evidence type="ECO:0000256" key="1">
    <source>
        <dbReference type="ARBA" id="ARBA00004496"/>
    </source>
</evidence>
<dbReference type="InterPro" id="IPR011004">
    <property type="entry name" value="Trimer_LpxA-like_sf"/>
</dbReference>
<feature type="binding site" evidence="18">
    <location>
        <position position="368"/>
    </location>
    <ligand>
        <name>UDP-N-acetyl-alpha-D-glucosamine</name>
        <dbReference type="ChEBI" id="CHEBI:57705"/>
    </ligand>
</feature>
<dbReference type="InterPro" id="IPR025877">
    <property type="entry name" value="MobA-like_NTP_Trfase"/>
</dbReference>
<comment type="catalytic activity">
    <reaction evidence="16 18">
        <text>N-acetyl-alpha-D-glucosamine 1-phosphate + UTP + H(+) = UDP-N-acetyl-alpha-D-glucosamine + diphosphate</text>
        <dbReference type="Rhea" id="RHEA:13509"/>
        <dbReference type="ChEBI" id="CHEBI:15378"/>
        <dbReference type="ChEBI" id="CHEBI:33019"/>
        <dbReference type="ChEBI" id="CHEBI:46398"/>
        <dbReference type="ChEBI" id="CHEBI:57705"/>
        <dbReference type="ChEBI" id="CHEBI:57776"/>
        <dbReference type="EC" id="2.7.7.23"/>
    </reaction>
</comment>
<evidence type="ECO:0000256" key="14">
    <source>
        <dbReference type="ARBA" id="ARBA00023316"/>
    </source>
</evidence>
<keyword evidence="10 18" id="KW-0133">Cell shape</keyword>
<evidence type="ECO:0000256" key="10">
    <source>
        <dbReference type="ARBA" id="ARBA00022960"/>
    </source>
</evidence>
<evidence type="ECO:0000256" key="11">
    <source>
        <dbReference type="ARBA" id="ARBA00022984"/>
    </source>
</evidence>
<evidence type="ECO:0000256" key="13">
    <source>
        <dbReference type="ARBA" id="ARBA00023315"/>
    </source>
</evidence>
<dbReference type="GO" id="GO:0071555">
    <property type="term" value="P:cell wall organization"/>
    <property type="evidence" value="ECO:0007669"/>
    <property type="project" value="UniProtKB-KW"/>
</dbReference>
<dbReference type="GO" id="GO:0009252">
    <property type="term" value="P:peptidoglycan biosynthetic process"/>
    <property type="evidence" value="ECO:0007669"/>
    <property type="project" value="UniProtKB-UniRule"/>
</dbReference>
<dbReference type="CDD" id="cd03353">
    <property type="entry name" value="LbH_GlmU_C"/>
    <property type="match status" value="1"/>
</dbReference>
<dbReference type="GO" id="GO:0003977">
    <property type="term" value="F:UDP-N-acetylglucosamine diphosphorylase activity"/>
    <property type="evidence" value="ECO:0007669"/>
    <property type="project" value="UniProtKB-UniRule"/>
</dbReference>
<gene>
    <name evidence="18" type="primary">glmU</name>
    <name evidence="20" type="ORF">A35E_00013</name>
</gene>
<reference evidence="20 21" key="1">
    <citation type="journal article" date="2012" name="Mol. Biol. Evol.">
        <title>Genome reduction and co-evolution between the primary and secondary bacterial symbionts of psyllids.</title>
        <authorList>
            <person name="Sloan D.B."/>
            <person name="Moran N.A."/>
        </authorList>
    </citation>
    <scope>NUCLEOTIDE SEQUENCE [LARGE SCALE GENOMIC DNA]</scope>
    <source>
        <strain evidence="20">Hcub_S</strain>
    </source>
</reference>
<dbReference type="Gene3D" id="3.90.550.10">
    <property type="entry name" value="Spore Coat Polysaccharide Biosynthesis Protein SpsA, Chain A"/>
    <property type="match status" value="1"/>
</dbReference>
<dbReference type="GO" id="GO:0016020">
    <property type="term" value="C:membrane"/>
    <property type="evidence" value="ECO:0007669"/>
    <property type="project" value="GOC"/>
</dbReference>
<dbReference type="KEGG" id="sehc:A35E_00013"/>
<dbReference type="InterPro" id="IPR038009">
    <property type="entry name" value="GlmU_C_LbH"/>
</dbReference>
<feature type="binding site" evidence="18">
    <location>
        <position position="407"/>
    </location>
    <ligand>
        <name>acetyl-CoA</name>
        <dbReference type="ChEBI" id="CHEBI:57288"/>
    </ligand>
</feature>
<dbReference type="EC" id="2.3.1.157" evidence="18"/>
<feature type="region of interest" description="Pyrophosphorylase" evidence="18">
    <location>
        <begin position="1"/>
        <end position="231"/>
    </location>
</feature>
<keyword evidence="21" id="KW-1185">Reference proteome</keyword>
<evidence type="ECO:0000256" key="6">
    <source>
        <dbReference type="ARBA" id="ARBA00022695"/>
    </source>
</evidence>
<keyword evidence="4 18" id="KW-0963">Cytoplasm</keyword>
<comment type="pathway">
    <text evidence="18">Bacterial outer membrane biogenesis; LPS lipid A biosynthesis.</text>
</comment>
<feature type="binding site" evidence="18">
    <location>
        <position position="229"/>
    </location>
    <ligand>
        <name>Mg(2+)</name>
        <dbReference type="ChEBI" id="CHEBI:18420"/>
    </ligand>
</feature>
<keyword evidence="13 18" id="KW-0012">Acyltransferase</keyword>
<accession>J3Z4V5</accession>
<name>J3Z4V5_9ENTR</name>
<feature type="binding site" evidence="18">
    <location>
        <position position="229"/>
    </location>
    <ligand>
        <name>UDP-N-acetyl-alpha-D-glucosamine</name>
        <dbReference type="ChEBI" id="CHEBI:57705"/>
    </ligand>
</feature>
<feature type="binding site" evidence="18">
    <location>
        <begin position="83"/>
        <end position="84"/>
    </location>
    <ligand>
        <name>UDP-N-acetyl-alpha-D-glucosamine</name>
        <dbReference type="ChEBI" id="CHEBI:57705"/>
    </ligand>
</feature>
<comment type="catalytic activity">
    <reaction evidence="15 18">
        <text>alpha-D-glucosamine 1-phosphate + acetyl-CoA = N-acetyl-alpha-D-glucosamine 1-phosphate + CoA + H(+)</text>
        <dbReference type="Rhea" id="RHEA:13725"/>
        <dbReference type="ChEBI" id="CHEBI:15378"/>
        <dbReference type="ChEBI" id="CHEBI:57287"/>
        <dbReference type="ChEBI" id="CHEBI:57288"/>
        <dbReference type="ChEBI" id="CHEBI:57776"/>
        <dbReference type="ChEBI" id="CHEBI:58516"/>
        <dbReference type="EC" id="2.3.1.157"/>
    </reaction>
</comment>
<dbReference type="NCBIfam" id="NF006986">
    <property type="entry name" value="PRK09451.1"/>
    <property type="match status" value="1"/>
</dbReference>
<comment type="function">
    <text evidence="17 18">Catalyzes the last two sequential reactions in the de novo biosynthetic pathway for UDP-N-acetylglucosamine (UDP-GlcNAc). The C-terminal domain catalyzes the transfer of acetyl group from acetyl coenzyme A to glucosamine-1-phosphate (GlcN-1-P) to produce N-acetylglucosamine-1-phosphate (GlcNAc-1-P), which is converted into UDP-GlcNAc by the transfer of uridine 5-monophosphate (from uridine 5-triphosphate), a reaction catalyzed by the N-terminal domain.</text>
</comment>
<dbReference type="NCBIfam" id="TIGR01173">
    <property type="entry name" value="glmU"/>
    <property type="match status" value="1"/>
</dbReference>
<evidence type="ECO:0000256" key="3">
    <source>
        <dbReference type="ARBA" id="ARBA00007947"/>
    </source>
</evidence>
<evidence type="ECO:0000256" key="12">
    <source>
        <dbReference type="ARBA" id="ARBA00023268"/>
    </source>
</evidence>
<dbReference type="RefSeq" id="WP_014888636.1">
    <property type="nucleotide sequence ID" value="NC_018420.1"/>
</dbReference>
<feature type="region of interest" description="N-acetyltransferase" evidence="18">
    <location>
        <begin position="253"/>
        <end position="458"/>
    </location>
</feature>
<evidence type="ECO:0000313" key="21">
    <source>
        <dbReference type="Proteomes" id="UP000003937"/>
    </source>
</evidence>
<dbReference type="GO" id="GO:0000902">
    <property type="term" value="P:cell morphogenesis"/>
    <property type="evidence" value="ECO:0007669"/>
    <property type="project" value="UniProtKB-UniRule"/>
</dbReference>
<dbReference type="Gene3D" id="2.160.10.10">
    <property type="entry name" value="Hexapeptide repeat proteins"/>
    <property type="match status" value="1"/>
</dbReference>
<comment type="pathway">
    <text evidence="18">Nucleotide-sugar biosynthesis; UDP-N-acetyl-alpha-D-glucosamine biosynthesis; N-acetyl-alpha-D-glucosamine 1-phosphate from alpha-D-glucosamine 6-phosphate (route II): step 2/2.</text>
</comment>
<evidence type="ECO:0000256" key="4">
    <source>
        <dbReference type="ARBA" id="ARBA00022490"/>
    </source>
</evidence>
<comment type="similarity">
    <text evidence="3 18">In the N-terminal section; belongs to the N-acetylglucosamine-1-phosphate uridyltransferase family.</text>
</comment>
<protein>
    <recommendedName>
        <fullName evidence="18">Bifunctional protein GlmU</fullName>
    </recommendedName>
    <domain>
        <recommendedName>
            <fullName evidence="18">UDP-N-acetylglucosamine pyrophosphorylase</fullName>
            <ecNumber evidence="18">2.7.7.23</ecNumber>
        </recommendedName>
        <alternativeName>
            <fullName evidence="18">N-acetylglucosamine-1-phosphate uridyltransferase</fullName>
        </alternativeName>
    </domain>
    <domain>
        <recommendedName>
            <fullName evidence="18">Glucosamine-1-phosphate N-acetyltransferase</fullName>
            <ecNumber evidence="18">2.3.1.157</ecNumber>
        </recommendedName>
    </domain>
</protein>
<evidence type="ECO:0000256" key="8">
    <source>
        <dbReference type="ARBA" id="ARBA00022737"/>
    </source>
</evidence>
<dbReference type="Proteomes" id="UP000003937">
    <property type="component" value="Chromosome"/>
</dbReference>
<dbReference type="CDD" id="cd02540">
    <property type="entry name" value="GT2_GlmU_N_bac"/>
    <property type="match status" value="1"/>
</dbReference>
<feature type="binding site" evidence="18">
    <location>
        <position position="171"/>
    </location>
    <ligand>
        <name>UDP-N-acetyl-alpha-D-glucosamine</name>
        <dbReference type="ChEBI" id="CHEBI:57705"/>
    </ligand>
</feature>
<dbReference type="GO" id="GO:0005737">
    <property type="term" value="C:cytoplasm"/>
    <property type="evidence" value="ECO:0007669"/>
    <property type="project" value="UniProtKB-SubCell"/>
</dbReference>
<dbReference type="PANTHER" id="PTHR43584">
    <property type="entry name" value="NUCLEOTIDYL TRANSFERASE"/>
    <property type="match status" value="1"/>
</dbReference>
<dbReference type="HAMAP" id="MF_01631">
    <property type="entry name" value="GlmU"/>
    <property type="match status" value="1"/>
</dbReference>
<feature type="binding site" evidence="18">
    <location>
        <position position="107"/>
    </location>
    <ligand>
        <name>Mg(2+)</name>
        <dbReference type="ChEBI" id="CHEBI:18420"/>
    </ligand>
</feature>
<feature type="domain" description="MobA-like NTP transferase" evidence="19">
    <location>
        <begin position="8"/>
        <end position="120"/>
    </location>
</feature>
<keyword evidence="9 18" id="KW-0460">Magnesium</keyword>
<dbReference type="SUPFAM" id="SSF53448">
    <property type="entry name" value="Nucleotide-diphospho-sugar transferases"/>
    <property type="match status" value="1"/>
</dbReference>
<evidence type="ECO:0000256" key="18">
    <source>
        <dbReference type="HAMAP-Rule" id="MF_01631"/>
    </source>
</evidence>
<dbReference type="PATRIC" id="fig|134287.3.peg.12"/>
<dbReference type="AlphaFoldDB" id="J3Z4V5"/>
<dbReference type="GO" id="GO:0000287">
    <property type="term" value="F:magnesium ion binding"/>
    <property type="evidence" value="ECO:0007669"/>
    <property type="project" value="UniProtKB-UniRule"/>
</dbReference>
<keyword evidence="5 18" id="KW-0808">Transferase</keyword>
<dbReference type="InterPro" id="IPR018357">
    <property type="entry name" value="Hexapep_transf_CS"/>
</dbReference>
<sequence length="458" mass="50334">MSNRALNVVILAAGKGNRMFSDLPKVLHPLAGKAIVQHVIDTVIKLHPAYIHLVYGHGGELLRKHCAKQSAPINLVLQREQFGTGHAVHQALTHLQDKETVLILYGDVPLISLETLQRLLIIQPPGGIGLITVTLNNPGGYGRILRVNGAVTGIIEDQDANKEQKKIKEINTGILVANAKDIKSWLSRLTNKNAQNEFYLTDMISIAWKEGCKIHTVQPNRKTEVEGVNNRLQLARLERCFQKEQAERLLLAGITLSDPDRFDLRGELHHGRDVFIDQNVILEGKITLGDRVIIGAGCILKNVLIGDDVIIKPYTIIEGTRVAARSSLGPFSHLRPNSELEEEVHIGNFVELKQVRLGKGSKAGHLSYLGNAEIGEKVNIGAGTITCNYDGTNKHKTCIGNNVFIGSNTQLIAPVTIGHGATIGASTTVTQDVLKDEMIISRIRQFPIPNWKRPIKKT</sequence>
<feature type="binding site" evidence="18">
    <location>
        <position position="142"/>
    </location>
    <ligand>
        <name>UDP-N-acetyl-alpha-D-glucosamine</name>
        <dbReference type="ChEBI" id="CHEBI:57705"/>
    </ligand>
</feature>
<dbReference type="GO" id="GO:0019134">
    <property type="term" value="F:glucosamine-1-phosphate N-acetyltransferase activity"/>
    <property type="evidence" value="ECO:0007669"/>
    <property type="project" value="UniProtKB-UniRule"/>
</dbReference>
<feature type="binding site" evidence="18">
    <location>
        <position position="156"/>
    </location>
    <ligand>
        <name>UDP-N-acetyl-alpha-D-glucosamine</name>
        <dbReference type="ChEBI" id="CHEBI:57705"/>
    </ligand>
</feature>
<evidence type="ECO:0000256" key="2">
    <source>
        <dbReference type="ARBA" id="ARBA00007707"/>
    </source>
</evidence>
<keyword evidence="8 18" id="KW-0677">Repeat</keyword>
<evidence type="ECO:0000313" key="20">
    <source>
        <dbReference type="EMBL" id="AFP85339.1"/>
    </source>
</evidence>
<comment type="subunit">
    <text evidence="18">Homotrimer.</text>
</comment>
<dbReference type="InterPro" id="IPR029044">
    <property type="entry name" value="Nucleotide-diphossugar_trans"/>
</dbReference>
<keyword evidence="14 18" id="KW-0961">Cell wall biogenesis/degradation</keyword>
<dbReference type="EMBL" id="CP003547">
    <property type="protein sequence ID" value="AFP85339.1"/>
    <property type="molecule type" value="Genomic_DNA"/>
</dbReference>
<evidence type="ECO:0000256" key="17">
    <source>
        <dbReference type="ARBA" id="ARBA00049628"/>
    </source>
</evidence>
<evidence type="ECO:0000256" key="7">
    <source>
        <dbReference type="ARBA" id="ARBA00022723"/>
    </source>
</evidence>
<feature type="binding site" evidence="18">
    <location>
        <position position="442"/>
    </location>
    <ligand>
        <name>acetyl-CoA</name>
        <dbReference type="ChEBI" id="CHEBI:57288"/>
    </ligand>
</feature>
<comment type="similarity">
    <text evidence="2 18">In the C-terminal section; belongs to the transferase hexapeptide repeat family.</text>
</comment>
<dbReference type="UniPathway" id="UPA00973"/>
<feature type="binding site" evidence="18">
    <location>
        <position position="353"/>
    </location>
    <ligand>
        <name>UDP-N-acetyl-alpha-D-glucosamine</name>
        <dbReference type="ChEBI" id="CHEBI:57705"/>
    </ligand>
</feature>
<feature type="binding site" evidence="18">
    <location>
        <position position="78"/>
    </location>
    <ligand>
        <name>UDP-N-acetyl-alpha-D-glucosamine</name>
        <dbReference type="ChEBI" id="CHEBI:57705"/>
    </ligand>
</feature>
<comment type="pathway">
    <text evidence="18">Nucleotide-sugar biosynthesis; UDP-N-acetyl-alpha-D-glucosamine biosynthesis; UDP-N-acetyl-alpha-D-glucosamine from N-acetyl-alpha-D-glucosamine 1-phosphate: step 1/1.</text>
</comment>